<dbReference type="InterPro" id="IPR036188">
    <property type="entry name" value="FAD/NAD-bd_sf"/>
</dbReference>
<reference evidence="2" key="1">
    <citation type="journal article" date="2019" name="Int. J. Syst. Evol. Microbiol.">
        <title>The Global Catalogue of Microorganisms (GCM) 10K type strain sequencing project: providing services to taxonomists for standard genome sequencing and annotation.</title>
        <authorList>
            <consortium name="The Broad Institute Genomics Platform"/>
            <consortium name="The Broad Institute Genome Sequencing Center for Infectious Disease"/>
            <person name="Wu L."/>
            <person name="Ma J."/>
        </authorList>
    </citation>
    <scope>NUCLEOTIDE SEQUENCE [LARGE SCALE GENOMIC DNA]</scope>
    <source>
        <strain evidence="2">CGMCC 1.12477</strain>
    </source>
</reference>
<name>A0ABW4EMB9_9RHOB</name>
<dbReference type="RefSeq" id="WP_379917606.1">
    <property type="nucleotide sequence ID" value="NZ_JBHUDD010000149.1"/>
</dbReference>
<evidence type="ECO:0000313" key="2">
    <source>
        <dbReference type="Proteomes" id="UP001597186"/>
    </source>
</evidence>
<dbReference type="Proteomes" id="UP001597186">
    <property type="component" value="Unassembled WGS sequence"/>
</dbReference>
<evidence type="ECO:0000313" key="1">
    <source>
        <dbReference type="EMBL" id="MFD1510934.1"/>
    </source>
</evidence>
<proteinExistence type="predicted"/>
<dbReference type="Gene3D" id="3.50.50.60">
    <property type="entry name" value="FAD/NAD(P)-binding domain"/>
    <property type="match status" value="1"/>
</dbReference>
<keyword evidence="2" id="KW-1185">Reference proteome</keyword>
<comment type="caution">
    <text evidence="1">The sequence shown here is derived from an EMBL/GenBank/DDBJ whole genome shotgun (WGS) entry which is preliminary data.</text>
</comment>
<dbReference type="Pfam" id="PF13450">
    <property type="entry name" value="NAD_binding_8"/>
    <property type="match status" value="1"/>
</dbReference>
<gene>
    <name evidence="1" type="ORF">ACFTOW_16235</name>
</gene>
<sequence>MTRLSADVAIVGGGACGLTLARALAGHMRNIVVLESGGLAEDDAHEALNAVDIADGCWSDQEFAARDSYHRSLTTHWDGARQTYGLRCRGLGGSTQAWVGKSAAFDQIDFEARD</sequence>
<dbReference type="SUPFAM" id="SSF51905">
    <property type="entry name" value="FAD/NAD(P)-binding domain"/>
    <property type="match status" value="1"/>
</dbReference>
<accession>A0ABW4EMB9</accession>
<protein>
    <recommendedName>
        <fullName evidence="3">GMC oxidoreductase</fullName>
    </recommendedName>
</protein>
<dbReference type="EMBL" id="JBHUDD010000149">
    <property type="protein sequence ID" value="MFD1510934.1"/>
    <property type="molecule type" value="Genomic_DNA"/>
</dbReference>
<evidence type="ECO:0008006" key="3">
    <source>
        <dbReference type="Google" id="ProtNLM"/>
    </source>
</evidence>
<organism evidence="1 2">
    <name type="scientific">Lacimonas salitolerans</name>
    <dbReference type="NCBI Taxonomy" id="1323750"/>
    <lineage>
        <taxon>Bacteria</taxon>
        <taxon>Pseudomonadati</taxon>
        <taxon>Pseudomonadota</taxon>
        <taxon>Alphaproteobacteria</taxon>
        <taxon>Rhodobacterales</taxon>
        <taxon>Paracoccaceae</taxon>
        <taxon>Lacimonas</taxon>
    </lineage>
</organism>